<comment type="caution">
    <text evidence="4">The sequence shown here is derived from an EMBL/GenBank/DDBJ whole genome shotgun (WGS) entry which is preliminary data.</text>
</comment>
<feature type="region of interest" description="Disordered" evidence="1">
    <location>
        <begin position="1"/>
        <end position="21"/>
    </location>
</feature>
<accession>A0A3M3LJM5</accession>
<evidence type="ECO:0000256" key="1">
    <source>
        <dbReference type="SAM" id="MobiDB-lite"/>
    </source>
</evidence>
<dbReference type="InterPro" id="IPR050194">
    <property type="entry name" value="Glycosyltransferase_grp1"/>
</dbReference>
<dbReference type="PANTHER" id="PTHR45947">
    <property type="entry name" value="SULFOQUINOVOSYL TRANSFERASE SQD2"/>
    <property type="match status" value="1"/>
</dbReference>
<dbReference type="Proteomes" id="UP000281372">
    <property type="component" value="Unassembled WGS sequence"/>
</dbReference>
<dbReference type="EMBL" id="RBOW01000324">
    <property type="protein sequence ID" value="RMN34793.1"/>
    <property type="molecule type" value="Genomic_DNA"/>
</dbReference>
<sequence>MSRSTHPFSRSPERQRADRAVSGRHCFHFPVAVRRLRDSTAGGSGLRLPGAGRQCRLDTGSPASQRAVFRSAGRWPHGRRHAARAHRCATASGPAPAGAGQCAALLLGPFRAAALTADRFAAATCPHPAKPTGATMRIAIVHDWLVSYSGAERVLASLINVWPEADLFSVIDFFSDQDRAHLHGKVARTTFIQKLPGAKKHYPRYLPLMPLAIEQLDLSGYDLIISSSHAVAKGVLSGPDQLHISYIHSPIRYAWDLQHQYLQESGLSHGFKGALARLILHYMRLWDQRTSTGVDALIANSGFIGARISKAYQRDSTVIYPPVDTLGFTMSGARQDFYLSASRMVPYKRMPMIAEAFAAMPDKRLVMIGDGPDLAKAQAIASQVPNITLLGFQPASILLKHMRSAKAFVFAAEEDFGITPVEAQACGTPVIAFGKGDVLETVRGLDHPQPTGVFYRQQSSAALITAVDEFEAAQSRITPQACRNNAERFSLARFEREIKAFVDQQLAAARSNYLERLPQPPLAAQHSPDANSDLPIRAVPLKSV</sequence>
<evidence type="ECO:0000313" key="4">
    <source>
        <dbReference type="EMBL" id="RMN34793.1"/>
    </source>
</evidence>
<dbReference type="InterPro" id="IPR001296">
    <property type="entry name" value="Glyco_trans_1"/>
</dbReference>
<protein>
    <submittedName>
        <fullName evidence="4">Glycosyl transferase, group 1 protein</fullName>
    </submittedName>
</protein>
<dbReference type="SUPFAM" id="SSF53756">
    <property type="entry name" value="UDP-Glycosyltransferase/glycogen phosphorylase"/>
    <property type="match status" value="1"/>
</dbReference>
<feature type="compositionally biased region" description="Basic and acidic residues" evidence="1">
    <location>
        <begin position="11"/>
        <end position="21"/>
    </location>
</feature>
<evidence type="ECO:0000259" key="3">
    <source>
        <dbReference type="Pfam" id="PF13439"/>
    </source>
</evidence>
<dbReference type="CDD" id="cd03804">
    <property type="entry name" value="GT4_WbaZ-like"/>
    <property type="match status" value="1"/>
</dbReference>
<dbReference type="Gene3D" id="3.40.50.2000">
    <property type="entry name" value="Glycogen Phosphorylase B"/>
    <property type="match status" value="2"/>
</dbReference>
<feature type="domain" description="Glycosyltransferase subfamily 4-like N-terminal" evidence="3">
    <location>
        <begin position="149"/>
        <end position="325"/>
    </location>
</feature>
<dbReference type="Pfam" id="PF00534">
    <property type="entry name" value="Glycos_transf_1"/>
    <property type="match status" value="1"/>
</dbReference>
<organism evidence="4 5">
    <name type="scientific">Pseudomonas cannabina</name>
    <dbReference type="NCBI Taxonomy" id="86840"/>
    <lineage>
        <taxon>Bacteria</taxon>
        <taxon>Pseudomonadati</taxon>
        <taxon>Pseudomonadota</taxon>
        <taxon>Gammaproteobacteria</taxon>
        <taxon>Pseudomonadales</taxon>
        <taxon>Pseudomonadaceae</taxon>
        <taxon>Pseudomonas</taxon>
    </lineage>
</organism>
<gene>
    <name evidence="4" type="ORF">ALQ64_05199</name>
</gene>
<dbReference type="AlphaFoldDB" id="A0A3M3LJM5"/>
<evidence type="ECO:0000259" key="2">
    <source>
        <dbReference type="Pfam" id="PF00534"/>
    </source>
</evidence>
<reference evidence="4 5" key="1">
    <citation type="submission" date="2018-08" db="EMBL/GenBank/DDBJ databases">
        <title>Recombination of ecologically and evolutionarily significant loci maintains genetic cohesion in the Pseudomonas syringae species complex.</title>
        <authorList>
            <person name="Dillon M."/>
            <person name="Thakur S."/>
            <person name="Almeida R.N.D."/>
            <person name="Weir B.S."/>
            <person name="Guttman D.S."/>
        </authorList>
    </citation>
    <scope>NUCLEOTIDE SEQUENCE [LARGE SCALE GENOMIC DNA]</scope>
    <source>
        <strain evidence="4 5">ICMP 2821</strain>
    </source>
</reference>
<dbReference type="GO" id="GO:0016757">
    <property type="term" value="F:glycosyltransferase activity"/>
    <property type="evidence" value="ECO:0007669"/>
    <property type="project" value="InterPro"/>
</dbReference>
<evidence type="ECO:0000313" key="5">
    <source>
        <dbReference type="Proteomes" id="UP000281372"/>
    </source>
</evidence>
<dbReference type="Pfam" id="PF13439">
    <property type="entry name" value="Glyco_transf_4"/>
    <property type="match status" value="1"/>
</dbReference>
<keyword evidence="4" id="KW-0808">Transferase</keyword>
<proteinExistence type="predicted"/>
<feature type="domain" description="Glycosyl transferase family 1" evidence="2">
    <location>
        <begin position="335"/>
        <end position="488"/>
    </location>
</feature>
<name>A0A3M3LJM5_PSECA</name>
<dbReference type="PANTHER" id="PTHR45947:SF3">
    <property type="entry name" value="SULFOQUINOVOSYL TRANSFERASE SQD2"/>
    <property type="match status" value="1"/>
</dbReference>
<feature type="region of interest" description="Disordered" evidence="1">
    <location>
        <begin position="40"/>
        <end position="63"/>
    </location>
</feature>
<dbReference type="InterPro" id="IPR028098">
    <property type="entry name" value="Glyco_trans_4-like_N"/>
</dbReference>